<dbReference type="InParanoid" id="A0A6J2V8C6"/>
<dbReference type="PANTHER" id="PTHR28474">
    <property type="entry name" value="TRANSMEMBRANE PROTEIN 72"/>
    <property type="match status" value="1"/>
</dbReference>
<dbReference type="OrthoDB" id="5946061at2759"/>
<feature type="transmembrane region" description="Helical" evidence="2">
    <location>
        <begin position="6"/>
        <end position="29"/>
    </location>
</feature>
<dbReference type="Proteomes" id="UP000504632">
    <property type="component" value="Chromosome 4"/>
</dbReference>
<dbReference type="GeneID" id="115810705"/>
<feature type="transmembrane region" description="Helical" evidence="2">
    <location>
        <begin position="41"/>
        <end position="58"/>
    </location>
</feature>
<keyword evidence="2" id="KW-0472">Membrane</keyword>
<evidence type="ECO:0000313" key="4">
    <source>
        <dbReference type="RefSeq" id="XP_030628559.1"/>
    </source>
</evidence>
<keyword evidence="2 4" id="KW-0812">Transmembrane</keyword>
<organism evidence="3 4">
    <name type="scientific">Chanos chanos</name>
    <name type="common">Milkfish</name>
    <name type="synonym">Mugil chanos</name>
    <dbReference type="NCBI Taxonomy" id="29144"/>
    <lineage>
        <taxon>Eukaryota</taxon>
        <taxon>Metazoa</taxon>
        <taxon>Chordata</taxon>
        <taxon>Craniata</taxon>
        <taxon>Vertebrata</taxon>
        <taxon>Euteleostomi</taxon>
        <taxon>Actinopterygii</taxon>
        <taxon>Neopterygii</taxon>
        <taxon>Teleostei</taxon>
        <taxon>Ostariophysi</taxon>
        <taxon>Gonorynchiformes</taxon>
        <taxon>Chanidae</taxon>
        <taxon>Chanos</taxon>
    </lineage>
</organism>
<feature type="compositionally biased region" description="Basic and acidic residues" evidence="1">
    <location>
        <begin position="218"/>
        <end position="234"/>
    </location>
</feature>
<dbReference type="Pfam" id="PF16054">
    <property type="entry name" value="TMEM72"/>
    <property type="match status" value="1"/>
</dbReference>
<dbReference type="PANTHER" id="PTHR28474:SF1">
    <property type="entry name" value="TRANSMEMBRANE PROTEIN 72"/>
    <property type="match status" value="1"/>
</dbReference>
<name>A0A6J2V8C6_CHACN</name>
<dbReference type="InterPro" id="IPR032055">
    <property type="entry name" value="TMEM72"/>
</dbReference>
<evidence type="ECO:0000256" key="1">
    <source>
        <dbReference type="SAM" id="MobiDB-lite"/>
    </source>
</evidence>
<dbReference type="RefSeq" id="XP_030628559.1">
    <property type="nucleotide sequence ID" value="XM_030772699.1"/>
</dbReference>
<evidence type="ECO:0000313" key="3">
    <source>
        <dbReference type="Proteomes" id="UP000504632"/>
    </source>
</evidence>
<protein>
    <submittedName>
        <fullName evidence="4">Transmembrane protein 72</fullName>
    </submittedName>
</protein>
<feature type="compositionally biased region" description="Basic residues" evidence="1">
    <location>
        <begin position="203"/>
        <end position="216"/>
    </location>
</feature>
<keyword evidence="2" id="KW-1133">Transmembrane helix</keyword>
<reference evidence="4" key="1">
    <citation type="submission" date="2025-08" db="UniProtKB">
        <authorList>
            <consortium name="RefSeq"/>
        </authorList>
    </citation>
    <scope>IDENTIFICATION</scope>
</reference>
<gene>
    <name evidence="4" type="primary">tmem72</name>
</gene>
<dbReference type="CTD" id="643236"/>
<dbReference type="AlphaFoldDB" id="A0A6J2V8C6"/>
<evidence type="ECO:0000256" key="2">
    <source>
        <dbReference type="SAM" id="Phobius"/>
    </source>
</evidence>
<accession>A0A6J2V8C6</accession>
<feature type="region of interest" description="Disordered" evidence="1">
    <location>
        <begin position="187"/>
        <end position="247"/>
    </location>
</feature>
<sequence>MGSPALWIVVECACRILGVSTAAVLCAVGVETLRQGDFHSLAVYLLVSSAGMMLFEMAYFVDALLAMCLPCPPTWKLIIIWKKMAKIGGFQKFLYYTLMSIVCFLHPVMVWHAIIPGTMLLVTGFVNFILSRKKKAEQSKETGEPGLSTIYVSDMGENEQSVSFFHVITGKRASFFPISSVLQSPADSTQAMLDPHHPATHGPRARGKGDKRHVRFVKGLDQDKTEMDGYHDMELETTSDKAPMIPD</sequence>
<proteinExistence type="predicted"/>
<feature type="transmembrane region" description="Helical" evidence="2">
    <location>
        <begin position="114"/>
        <end position="130"/>
    </location>
</feature>
<keyword evidence="3" id="KW-1185">Reference proteome</keyword>